<protein>
    <submittedName>
        <fullName evidence="7">PRUN1 Exopolyphosphatase</fullName>
    </submittedName>
</protein>
<feature type="non-terminal residue" evidence="7">
    <location>
        <position position="350"/>
    </location>
</feature>
<name>A0A7K9CJ38_9PICI</name>
<dbReference type="EMBL" id="VWZI01021501">
    <property type="protein sequence ID" value="NXG52631.1"/>
    <property type="molecule type" value="Genomic_DNA"/>
</dbReference>
<dbReference type="InterPro" id="IPR038222">
    <property type="entry name" value="DHHA2_dom_sf"/>
</dbReference>
<evidence type="ECO:0000313" key="8">
    <source>
        <dbReference type="Proteomes" id="UP000574528"/>
    </source>
</evidence>
<keyword evidence="3" id="KW-0479">Metal-binding</keyword>
<evidence type="ECO:0000256" key="5">
    <source>
        <dbReference type="ARBA" id="ARBA00023211"/>
    </source>
</evidence>
<comment type="cofactor">
    <cofactor evidence="1">
        <name>Mn(2+)</name>
        <dbReference type="ChEBI" id="CHEBI:29035"/>
    </cofactor>
</comment>
<dbReference type="InterPro" id="IPR038763">
    <property type="entry name" value="DHH_sf"/>
</dbReference>
<feature type="non-terminal residue" evidence="7">
    <location>
        <position position="1"/>
    </location>
</feature>
<evidence type="ECO:0000259" key="6">
    <source>
        <dbReference type="SMART" id="SM01131"/>
    </source>
</evidence>
<evidence type="ECO:0000256" key="2">
    <source>
        <dbReference type="ARBA" id="ARBA00010331"/>
    </source>
</evidence>
<organism evidence="7 8">
    <name type="scientific">Psilopogon haemacephalus</name>
    <name type="common">coppersmith barbet</name>
    <dbReference type="NCBI Taxonomy" id="2585815"/>
    <lineage>
        <taxon>Eukaryota</taxon>
        <taxon>Metazoa</taxon>
        <taxon>Chordata</taxon>
        <taxon>Craniata</taxon>
        <taxon>Vertebrata</taxon>
        <taxon>Euteleostomi</taxon>
        <taxon>Archelosauria</taxon>
        <taxon>Archosauria</taxon>
        <taxon>Dinosauria</taxon>
        <taxon>Saurischia</taxon>
        <taxon>Theropoda</taxon>
        <taxon>Coelurosauria</taxon>
        <taxon>Aves</taxon>
        <taxon>Neognathae</taxon>
        <taxon>Neoaves</taxon>
        <taxon>Telluraves</taxon>
        <taxon>Coraciimorphae</taxon>
        <taxon>Piciformes</taxon>
        <taxon>Megalaimidae</taxon>
        <taxon>Psilopogon</taxon>
    </lineage>
</organism>
<accession>A0A7K9CJ38</accession>
<dbReference type="InterPro" id="IPR004097">
    <property type="entry name" value="DHHA2"/>
</dbReference>
<comment type="similarity">
    <text evidence="2">Belongs to the PPase class C family. Prune subfamily.</text>
</comment>
<evidence type="ECO:0000256" key="1">
    <source>
        <dbReference type="ARBA" id="ARBA00001936"/>
    </source>
</evidence>
<keyword evidence="8" id="KW-1185">Reference proteome</keyword>
<feature type="domain" description="DHHA2" evidence="6">
    <location>
        <begin position="205"/>
        <end position="350"/>
    </location>
</feature>
<comment type="caution">
    <text evidence="7">The sequence shown here is derived from an EMBL/GenBank/DDBJ whole genome shotgun (WGS) entry which is preliminary data.</text>
</comment>
<dbReference type="Gene3D" id="3.90.1640.10">
    <property type="entry name" value="inorganic pyrophosphatase (n-terminal core)"/>
    <property type="match status" value="1"/>
</dbReference>
<dbReference type="Gene3D" id="3.10.310.20">
    <property type="entry name" value="DHHA2 domain"/>
    <property type="match status" value="1"/>
</dbReference>
<dbReference type="Pfam" id="PF01368">
    <property type="entry name" value="DHH"/>
    <property type="match status" value="1"/>
</dbReference>
<reference evidence="7 8" key="1">
    <citation type="submission" date="2019-09" db="EMBL/GenBank/DDBJ databases">
        <title>Bird 10,000 Genomes (B10K) Project - Family phase.</title>
        <authorList>
            <person name="Zhang G."/>
        </authorList>
    </citation>
    <scope>NUCLEOTIDE SEQUENCE [LARGE SCALE GENOMIC DNA]</scope>
    <source>
        <strain evidence="7">B10K-DU-001-24</strain>
        <tissue evidence="7">Muscle</tissue>
    </source>
</reference>
<evidence type="ECO:0000313" key="7">
    <source>
        <dbReference type="EMBL" id="NXG52631.1"/>
    </source>
</evidence>
<dbReference type="PANTHER" id="PTHR12112">
    <property type="entry name" value="BNIP - RELATED"/>
    <property type="match status" value="1"/>
</dbReference>
<dbReference type="PANTHER" id="PTHR12112:SF47">
    <property type="entry name" value="EXOPOLYPHOSPHATASE PRUNE1"/>
    <property type="match status" value="1"/>
</dbReference>
<dbReference type="Proteomes" id="UP000574528">
    <property type="component" value="Unassembled WGS sequence"/>
</dbReference>
<keyword evidence="5" id="KW-0464">Manganese</keyword>
<evidence type="ECO:0000256" key="3">
    <source>
        <dbReference type="ARBA" id="ARBA00022723"/>
    </source>
</evidence>
<dbReference type="GO" id="GO:0004309">
    <property type="term" value="F:exopolyphosphatase activity"/>
    <property type="evidence" value="ECO:0007669"/>
    <property type="project" value="TreeGrafter"/>
</dbReference>
<dbReference type="SUPFAM" id="SSF64182">
    <property type="entry name" value="DHH phosphoesterases"/>
    <property type="match status" value="1"/>
</dbReference>
<evidence type="ECO:0000256" key="4">
    <source>
        <dbReference type="ARBA" id="ARBA00022801"/>
    </source>
</evidence>
<dbReference type="FunFam" id="3.90.1640.10:FF:000004">
    <property type="entry name" value="Prune exopolyphosphatase 1"/>
    <property type="match status" value="1"/>
</dbReference>
<proteinExistence type="inferred from homology"/>
<sequence>VRRRQEVHVVLGNESCDLDSTVSALALAHFLAQTSPAPGAAFVPVLNIPRADLALRTETTWLLRALGISSAALIFRDEIDLGELQGWGLLSLTLVDQHSLPGADAALEEAVVEVIDHRPLERDRAAPCRVTVAPVGSCATLVTERMAQGPPGALDRLAAALLHATILLDCINLSPAAGKVTPRDVACVELLEGRFPELPPRDEIFEALQAAKFDVSGLTTEQMLRKDLKVVSGEGDLVLAISGIYLKLEEFLLRPNLLQDLEAFCQAGGYAGLVAMSISYSQQQQPSRQLAVYSLQQSLRRTVCQALEESSTPPLQLQPLPSPWPCLAAYAQGNSLASRKKVLPLLRAAL</sequence>
<dbReference type="InterPro" id="IPR001667">
    <property type="entry name" value="DDH_dom"/>
</dbReference>
<dbReference type="Pfam" id="PF02833">
    <property type="entry name" value="DHHA2"/>
    <property type="match status" value="1"/>
</dbReference>
<dbReference type="AlphaFoldDB" id="A0A7K9CJ38"/>
<dbReference type="GO" id="GO:0046872">
    <property type="term" value="F:metal ion binding"/>
    <property type="evidence" value="ECO:0007669"/>
    <property type="project" value="UniProtKB-KW"/>
</dbReference>
<keyword evidence="4" id="KW-0378">Hydrolase</keyword>
<dbReference type="SMART" id="SM01131">
    <property type="entry name" value="DHHA2"/>
    <property type="match status" value="1"/>
</dbReference>
<dbReference type="OrthoDB" id="374045at2759"/>
<dbReference type="GO" id="GO:0005737">
    <property type="term" value="C:cytoplasm"/>
    <property type="evidence" value="ECO:0007669"/>
    <property type="project" value="InterPro"/>
</dbReference>
<gene>
    <name evidence="7" type="primary">Prune1</name>
    <name evidence="7" type="ORF">PSIHAE_R12616</name>
</gene>